<keyword evidence="3" id="KW-1185">Reference proteome</keyword>
<organism evidence="2 3">
    <name type="scientific">Pedobacter xixiisoli</name>
    <dbReference type="NCBI Taxonomy" id="1476464"/>
    <lineage>
        <taxon>Bacteria</taxon>
        <taxon>Pseudomonadati</taxon>
        <taxon>Bacteroidota</taxon>
        <taxon>Sphingobacteriia</taxon>
        <taxon>Sphingobacteriales</taxon>
        <taxon>Sphingobacteriaceae</taxon>
        <taxon>Pedobacter</taxon>
    </lineage>
</organism>
<reference evidence="3" key="1">
    <citation type="submission" date="2017-09" db="EMBL/GenBank/DDBJ databases">
        <authorList>
            <person name="Varghese N."/>
            <person name="Submissions S."/>
        </authorList>
    </citation>
    <scope>NUCLEOTIDE SEQUENCE [LARGE SCALE GENOMIC DNA]</scope>
    <source>
        <strain evidence="3">CGMCC 1.12803</strain>
    </source>
</reference>
<dbReference type="Proteomes" id="UP000219281">
    <property type="component" value="Unassembled WGS sequence"/>
</dbReference>
<dbReference type="AlphaFoldDB" id="A0A285ZW94"/>
<protein>
    <submittedName>
        <fullName evidence="2">cAMP-binding domain of CRP or a regulatory subunit of cAMP-dependent protein kinases</fullName>
    </submittedName>
</protein>
<gene>
    <name evidence="2" type="ORF">SAMN06297358_1299</name>
</gene>
<dbReference type="Pfam" id="PF00027">
    <property type="entry name" value="cNMP_binding"/>
    <property type="match status" value="1"/>
</dbReference>
<dbReference type="CDD" id="cd00038">
    <property type="entry name" value="CAP_ED"/>
    <property type="match status" value="1"/>
</dbReference>
<name>A0A285ZW94_9SPHI</name>
<dbReference type="InterPro" id="IPR018490">
    <property type="entry name" value="cNMP-bd_dom_sf"/>
</dbReference>
<dbReference type="GO" id="GO:0016301">
    <property type="term" value="F:kinase activity"/>
    <property type="evidence" value="ECO:0007669"/>
    <property type="project" value="UniProtKB-KW"/>
</dbReference>
<evidence type="ECO:0000259" key="1">
    <source>
        <dbReference type="Pfam" id="PF00027"/>
    </source>
</evidence>
<dbReference type="InterPro" id="IPR000595">
    <property type="entry name" value="cNMP-bd_dom"/>
</dbReference>
<feature type="domain" description="Cyclic nucleotide-binding" evidence="1">
    <location>
        <begin position="64"/>
        <end position="150"/>
    </location>
</feature>
<dbReference type="EMBL" id="OCMT01000002">
    <property type="protein sequence ID" value="SOD13900.1"/>
    <property type="molecule type" value="Genomic_DNA"/>
</dbReference>
<dbReference type="Gene3D" id="2.60.120.10">
    <property type="entry name" value="Jelly Rolls"/>
    <property type="match status" value="1"/>
</dbReference>
<keyword evidence="2" id="KW-0808">Transferase</keyword>
<dbReference type="SUPFAM" id="SSF51206">
    <property type="entry name" value="cAMP-binding domain-like"/>
    <property type="match status" value="1"/>
</dbReference>
<proteinExistence type="predicted"/>
<evidence type="ECO:0000313" key="3">
    <source>
        <dbReference type="Proteomes" id="UP000219281"/>
    </source>
</evidence>
<evidence type="ECO:0000313" key="2">
    <source>
        <dbReference type="EMBL" id="SOD13900.1"/>
    </source>
</evidence>
<dbReference type="RefSeq" id="WP_171047846.1">
    <property type="nucleotide sequence ID" value="NZ_OCMT01000002.1"/>
</dbReference>
<accession>A0A285ZW94</accession>
<sequence length="227" mass="25949">MSQNDLRKNILNNSTLPKYNQITHKQYIMETHETETTSLLQMLGSVVPTSAEYQQRLADQLLTESLPAKSHLTRAGEICRRLYFIESGIVRSYHIDDYGNECTNWFMGEGDLACAATSFFEQKPSLENIELLQDSVLVSITWNQLNALYADFNEANLIGRVMAEKYLVIIAAINMQRNTPKIMSRYANLLRQHPNIEQLTTQGNIASYLGITRETLSRLKAELIRNK</sequence>
<dbReference type="InterPro" id="IPR014710">
    <property type="entry name" value="RmlC-like_jellyroll"/>
</dbReference>
<keyword evidence="2" id="KW-0418">Kinase</keyword>